<keyword evidence="2" id="KW-0472">Membrane</keyword>
<reference evidence="4 5" key="1">
    <citation type="journal article" date="2015" name="Genome Announc.">
        <title>Expanding the biotechnology potential of lactobacilli through comparative genomics of 213 strains and associated genera.</title>
        <authorList>
            <person name="Sun Z."/>
            <person name="Harris H.M."/>
            <person name="McCann A."/>
            <person name="Guo C."/>
            <person name="Argimon S."/>
            <person name="Zhang W."/>
            <person name="Yang X."/>
            <person name="Jeffery I.B."/>
            <person name="Cooney J.C."/>
            <person name="Kagawa T.F."/>
            <person name="Liu W."/>
            <person name="Song Y."/>
            <person name="Salvetti E."/>
            <person name="Wrobel A."/>
            <person name="Rasinkangas P."/>
            <person name="Parkhill J."/>
            <person name="Rea M.C."/>
            <person name="O'Sullivan O."/>
            <person name="Ritari J."/>
            <person name="Douillard F.P."/>
            <person name="Paul Ross R."/>
            <person name="Yang R."/>
            <person name="Briner A.E."/>
            <person name="Felis G.E."/>
            <person name="de Vos W.M."/>
            <person name="Barrangou R."/>
            <person name="Klaenhammer T.R."/>
            <person name="Caufield P.W."/>
            <person name="Cui Y."/>
            <person name="Zhang H."/>
            <person name="O'Toole P.W."/>
        </authorList>
    </citation>
    <scope>NUCLEOTIDE SEQUENCE [LARGE SCALE GENOMIC DNA]</scope>
    <source>
        <strain evidence="4 5">DSM 23365</strain>
    </source>
</reference>
<dbReference type="EMBL" id="AYZM01000001">
    <property type="protein sequence ID" value="KRN27060.1"/>
    <property type="molecule type" value="Genomic_DNA"/>
</dbReference>
<evidence type="ECO:0000259" key="3">
    <source>
        <dbReference type="PROSITE" id="PS50943"/>
    </source>
</evidence>
<evidence type="ECO:0000256" key="1">
    <source>
        <dbReference type="ARBA" id="ARBA00023125"/>
    </source>
</evidence>
<comment type="caution">
    <text evidence="4">The sequence shown here is derived from an EMBL/GenBank/DDBJ whole genome shotgun (WGS) entry which is preliminary data.</text>
</comment>
<sequence>MTLTFGKQLQTQRQALSLTQQDLAERLHVTRQTVSRWETETSYPNLDVLVELSTVLNLSLDDLLKADQSKVVADISQDVRLKRRYRRWLFGLGGVILILIIGLGILSWGRYTQNELIDRFNPFLPTVRGYAVVPAKTPTKIETETVTLQNGRHKQERVKTPQPVKAFVTDNAFGEGQWLTFRVGMIPKKGMNYAYVQHKGSYVSRARLLTASDLPKLMRSVIGKTYFPFDQHREPTHGPLNPFSAVTSETMVATD</sequence>
<name>A0A0R2FR86_9LACO</name>
<keyword evidence="1" id="KW-0238">DNA-binding</keyword>
<dbReference type="PROSITE" id="PS50943">
    <property type="entry name" value="HTH_CROC1"/>
    <property type="match status" value="1"/>
</dbReference>
<keyword evidence="5" id="KW-1185">Reference proteome</keyword>
<dbReference type="PANTHER" id="PTHR46558:SF4">
    <property type="entry name" value="DNA-BIDING PHAGE PROTEIN"/>
    <property type="match status" value="1"/>
</dbReference>
<evidence type="ECO:0000313" key="4">
    <source>
        <dbReference type="EMBL" id="KRN27060.1"/>
    </source>
</evidence>
<dbReference type="GO" id="GO:0003677">
    <property type="term" value="F:DNA binding"/>
    <property type="evidence" value="ECO:0007669"/>
    <property type="project" value="UniProtKB-KW"/>
</dbReference>
<dbReference type="RefSeq" id="WP_082405041.1">
    <property type="nucleotide sequence ID" value="NZ_AYZM01000001.1"/>
</dbReference>
<evidence type="ECO:0000313" key="5">
    <source>
        <dbReference type="Proteomes" id="UP000051442"/>
    </source>
</evidence>
<dbReference type="CDD" id="cd00093">
    <property type="entry name" value="HTH_XRE"/>
    <property type="match status" value="1"/>
</dbReference>
<dbReference type="STRING" id="1423804.FD14_GL000699"/>
<dbReference type="Pfam" id="PF01381">
    <property type="entry name" value="HTH_3"/>
    <property type="match status" value="1"/>
</dbReference>
<dbReference type="PANTHER" id="PTHR46558">
    <property type="entry name" value="TRACRIPTIONAL REGULATORY PROTEIN-RELATED-RELATED"/>
    <property type="match status" value="1"/>
</dbReference>
<dbReference type="Proteomes" id="UP000051442">
    <property type="component" value="Unassembled WGS sequence"/>
</dbReference>
<protein>
    <submittedName>
        <fullName evidence="4">XRE family transcriptional regulator</fullName>
    </submittedName>
</protein>
<dbReference type="InterPro" id="IPR010982">
    <property type="entry name" value="Lambda_DNA-bd_dom_sf"/>
</dbReference>
<gene>
    <name evidence="4" type="ORF">FD14_GL000699</name>
</gene>
<feature type="domain" description="HTH cro/C1-type" evidence="3">
    <location>
        <begin position="9"/>
        <end position="63"/>
    </location>
</feature>
<dbReference type="SUPFAM" id="SSF47413">
    <property type="entry name" value="lambda repressor-like DNA-binding domains"/>
    <property type="match status" value="1"/>
</dbReference>
<feature type="transmembrane region" description="Helical" evidence="2">
    <location>
        <begin position="88"/>
        <end position="109"/>
    </location>
</feature>
<keyword evidence="2" id="KW-0812">Transmembrane</keyword>
<dbReference type="OrthoDB" id="9805856at2"/>
<keyword evidence="2" id="KW-1133">Transmembrane helix</keyword>
<dbReference type="PATRIC" id="fig|1423804.4.peg.750"/>
<evidence type="ECO:0000256" key="2">
    <source>
        <dbReference type="SAM" id="Phobius"/>
    </source>
</evidence>
<dbReference type="SMART" id="SM00530">
    <property type="entry name" value="HTH_XRE"/>
    <property type="match status" value="1"/>
</dbReference>
<dbReference type="Gene3D" id="1.10.260.40">
    <property type="entry name" value="lambda repressor-like DNA-binding domains"/>
    <property type="match status" value="1"/>
</dbReference>
<proteinExistence type="predicted"/>
<organism evidence="4 5">
    <name type="scientific">Secundilactobacillus similis DSM 23365 = JCM 2765</name>
    <dbReference type="NCBI Taxonomy" id="1423804"/>
    <lineage>
        <taxon>Bacteria</taxon>
        <taxon>Bacillati</taxon>
        <taxon>Bacillota</taxon>
        <taxon>Bacilli</taxon>
        <taxon>Lactobacillales</taxon>
        <taxon>Lactobacillaceae</taxon>
        <taxon>Secundilactobacillus</taxon>
    </lineage>
</organism>
<dbReference type="InterPro" id="IPR001387">
    <property type="entry name" value="Cro/C1-type_HTH"/>
</dbReference>
<accession>A0A0R2FR86</accession>
<dbReference type="AlphaFoldDB" id="A0A0R2FR86"/>